<evidence type="ECO:0000313" key="2">
    <source>
        <dbReference type="EMBL" id="MBI4726268.1"/>
    </source>
</evidence>
<sequence length="176" mass="19770">MNKVKKFLILALLISSVIYAQEAEKYVVENPRVKRPFGLNLNLGGPTYLASVSLDYFLLPVLNIEAGGGLTGYYAGPKYHFNGNAKRDKTTIYTGILFVVVPPVDIIELGPSGDQWKTQPTKTYYGLYAPVGFNTIYRNGYTFAIEIAYSSINKEFTSVPLYFSLKFSYHFIKPTH</sequence>
<evidence type="ECO:0000313" key="3">
    <source>
        <dbReference type="Proteomes" id="UP000736328"/>
    </source>
</evidence>
<dbReference type="Proteomes" id="UP000736328">
    <property type="component" value="Unassembled WGS sequence"/>
</dbReference>
<feature type="chain" id="PRO_5036999991" description="Outer membrane protein beta-barrel domain-containing protein" evidence="1">
    <location>
        <begin position="21"/>
        <end position="176"/>
    </location>
</feature>
<evidence type="ECO:0000256" key="1">
    <source>
        <dbReference type="SAM" id="SignalP"/>
    </source>
</evidence>
<feature type="signal peptide" evidence="1">
    <location>
        <begin position="1"/>
        <end position="20"/>
    </location>
</feature>
<protein>
    <recommendedName>
        <fullName evidence="4">Outer membrane protein beta-barrel domain-containing protein</fullName>
    </recommendedName>
</protein>
<keyword evidence="1" id="KW-0732">Signal</keyword>
<name>A0A933IAC1_UNCT6</name>
<proteinExistence type="predicted"/>
<evidence type="ECO:0008006" key="4">
    <source>
        <dbReference type="Google" id="ProtNLM"/>
    </source>
</evidence>
<comment type="caution">
    <text evidence="2">The sequence shown here is derived from an EMBL/GenBank/DDBJ whole genome shotgun (WGS) entry which is preliminary data.</text>
</comment>
<dbReference type="EMBL" id="JACQXR010000040">
    <property type="protein sequence ID" value="MBI4726268.1"/>
    <property type="molecule type" value="Genomic_DNA"/>
</dbReference>
<organism evidence="2 3">
    <name type="scientific">candidate division TA06 bacterium</name>
    <dbReference type="NCBI Taxonomy" id="2250710"/>
    <lineage>
        <taxon>Bacteria</taxon>
        <taxon>Bacteria division TA06</taxon>
    </lineage>
</organism>
<accession>A0A933IAC1</accession>
<reference evidence="2" key="1">
    <citation type="submission" date="2020-07" db="EMBL/GenBank/DDBJ databases">
        <title>Huge and variable diversity of episymbiotic CPR bacteria and DPANN archaea in groundwater ecosystems.</title>
        <authorList>
            <person name="He C.Y."/>
            <person name="Keren R."/>
            <person name="Whittaker M."/>
            <person name="Farag I.F."/>
            <person name="Doudna J."/>
            <person name="Cate J.H.D."/>
            <person name="Banfield J.F."/>
        </authorList>
    </citation>
    <scope>NUCLEOTIDE SEQUENCE</scope>
    <source>
        <strain evidence="2">NC_groundwater_1520_Pr4_B-0.1um_53_5</strain>
    </source>
</reference>
<dbReference type="AlphaFoldDB" id="A0A933IAC1"/>
<gene>
    <name evidence="2" type="ORF">HY768_03415</name>
</gene>